<dbReference type="OrthoDB" id="5165480at2"/>
<organism evidence="1 2">
    <name type="scientific">Cryobacterium melibiosiphilum</name>
    <dbReference type="NCBI Taxonomy" id="995039"/>
    <lineage>
        <taxon>Bacteria</taxon>
        <taxon>Bacillati</taxon>
        <taxon>Actinomycetota</taxon>
        <taxon>Actinomycetes</taxon>
        <taxon>Micrococcales</taxon>
        <taxon>Microbacteriaceae</taxon>
        <taxon>Cryobacterium</taxon>
    </lineage>
</organism>
<evidence type="ECO:0000313" key="1">
    <source>
        <dbReference type="EMBL" id="RJT89812.1"/>
    </source>
</evidence>
<dbReference type="Proteomes" id="UP000272015">
    <property type="component" value="Unassembled WGS sequence"/>
</dbReference>
<proteinExistence type="predicted"/>
<evidence type="ECO:0000313" key="2">
    <source>
        <dbReference type="Proteomes" id="UP000272015"/>
    </source>
</evidence>
<name>A0A3A5MK89_9MICO</name>
<protein>
    <submittedName>
        <fullName evidence="1">Uncharacterized protein</fullName>
    </submittedName>
</protein>
<keyword evidence="2" id="KW-1185">Reference proteome</keyword>
<dbReference type="AlphaFoldDB" id="A0A3A5MK89"/>
<accession>A0A3A5MK89</accession>
<gene>
    <name evidence="1" type="ORF">D6T64_05615</name>
</gene>
<reference evidence="1 2" key="1">
    <citation type="submission" date="2018-09" db="EMBL/GenBank/DDBJ databases">
        <title>Novel species of Cryobacterium.</title>
        <authorList>
            <person name="Liu Q."/>
            <person name="Xin Y.-H."/>
        </authorList>
    </citation>
    <scope>NUCLEOTIDE SEQUENCE [LARGE SCALE GENOMIC DNA]</scope>
    <source>
        <strain evidence="1 2">Hh39</strain>
    </source>
</reference>
<comment type="caution">
    <text evidence="1">The sequence shown here is derived from an EMBL/GenBank/DDBJ whole genome shotgun (WGS) entry which is preliminary data.</text>
</comment>
<dbReference type="RefSeq" id="WP_119972920.1">
    <property type="nucleotide sequence ID" value="NZ_QZVS01000068.1"/>
</dbReference>
<dbReference type="EMBL" id="QZVS01000068">
    <property type="protein sequence ID" value="RJT89812.1"/>
    <property type="molecule type" value="Genomic_DNA"/>
</dbReference>
<sequence length="289" mass="31176">MSALSTAYGSGTFIDGEAYRDPIDRVAVLHIRRRRRNTDGSADIDLASAEALLADLRSMQGGARLYSASTLRELVGDIFEELNAATAHTFTLAVGDADTPVAPSPTLSPGQSYIDFFTPYLQAGNLRLWADELGLFHLSMADAILTGALVLSVATNVEGATDEIDRDGDLWADSVVVEYNDPETGTGYISAYPQDGRTISKTRHVRVDAYPPFDQFTAPDEVDLAAKNIYDRLQGRGREVPIDAVSDFSATPGTPVAATLLTGTLTGVVRAVEWRTPENTMTITTRDIN</sequence>